<evidence type="ECO:0000256" key="4">
    <source>
        <dbReference type="ARBA" id="ARBA00023163"/>
    </source>
</evidence>
<dbReference type="PANTHER" id="PTHR30055:SF234">
    <property type="entry name" value="HTH-TYPE TRANSCRIPTIONAL REGULATOR BETI"/>
    <property type="match status" value="1"/>
</dbReference>
<evidence type="ECO:0000256" key="2">
    <source>
        <dbReference type="ARBA" id="ARBA00023015"/>
    </source>
</evidence>
<accession>A0ABR6BW38</accession>
<reference evidence="7 8" key="1">
    <citation type="submission" date="2020-08" db="EMBL/GenBank/DDBJ databases">
        <title>Genomic Encyclopedia of Archaeal and Bacterial Type Strains, Phase II (KMG-II): from individual species to whole genera.</title>
        <authorList>
            <person name="Goeker M."/>
        </authorList>
    </citation>
    <scope>NUCLEOTIDE SEQUENCE [LARGE SCALE GENOMIC DNA]</scope>
    <source>
        <strain evidence="7 8">DSM 43850</strain>
    </source>
</reference>
<keyword evidence="2" id="KW-0805">Transcription regulation</keyword>
<dbReference type="Gene3D" id="1.10.357.10">
    <property type="entry name" value="Tetracycline Repressor, domain 2"/>
    <property type="match status" value="1"/>
</dbReference>
<evidence type="ECO:0000256" key="3">
    <source>
        <dbReference type="ARBA" id="ARBA00023125"/>
    </source>
</evidence>
<name>A0ABR6BW38_9PSEU</name>
<evidence type="ECO:0000256" key="5">
    <source>
        <dbReference type="PROSITE-ProRule" id="PRU00335"/>
    </source>
</evidence>
<sequence length="195" mass="21404">MRAEDTRRAEVLEALLRITRRDGLDAVSVRTVAAEAELSMGYVQRQFPTKDDLLKAAFEYSLRTVNARLDKQIAEVVPGCPGQVLLRRVAVDLITGAPEHVDEGRVWIAFLARAVVSAELAEVLRGHYAAGRDLFTAVLLLSQQYGELSPEVDAEHEADALLALIDGLDAHVLIGRIDLAAAQLAITNHLARLYR</sequence>
<dbReference type="SUPFAM" id="SSF46689">
    <property type="entry name" value="Homeodomain-like"/>
    <property type="match status" value="1"/>
</dbReference>
<evidence type="ECO:0000256" key="1">
    <source>
        <dbReference type="ARBA" id="ARBA00022491"/>
    </source>
</evidence>
<dbReference type="Pfam" id="PF00440">
    <property type="entry name" value="TetR_N"/>
    <property type="match status" value="1"/>
</dbReference>
<dbReference type="PROSITE" id="PS50977">
    <property type="entry name" value="HTH_TETR_2"/>
    <property type="match status" value="1"/>
</dbReference>
<gene>
    <name evidence="7" type="ORF">BC739_008371</name>
</gene>
<keyword evidence="1" id="KW-0678">Repressor</keyword>
<dbReference type="InterPro" id="IPR039538">
    <property type="entry name" value="BetI_C"/>
</dbReference>
<dbReference type="InterPro" id="IPR009057">
    <property type="entry name" value="Homeodomain-like_sf"/>
</dbReference>
<evidence type="ECO:0000313" key="8">
    <source>
        <dbReference type="Proteomes" id="UP000517916"/>
    </source>
</evidence>
<dbReference type="SUPFAM" id="SSF48498">
    <property type="entry name" value="Tetracyclin repressor-like, C-terminal domain"/>
    <property type="match status" value="1"/>
</dbReference>
<dbReference type="InterPro" id="IPR050109">
    <property type="entry name" value="HTH-type_TetR-like_transc_reg"/>
</dbReference>
<keyword evidence="4" id="KW-0804">Transcription</keyword>
<evidence type="ECO:0000259" key="6">
    <source>
        <dbReference type="PROSITE" id="PS50977"/>
    </source>
</evidence>
<organism evidence="7 8">
    <name type="scientific">Kutzneria viridogrisea</name>
    <dbReference type="NCBI Taxonomy" id="47990"/>
    <lineage>
        <taxon>Bacteria</taxon>
        <taxon>Bacillati</taxon>
        <taxon>Actinomycetota</taxon>
        <taxon>Actinomycetes</taxon>
        <taxon>Pseudonocardiales</taxon>
        <taxon>Pseudonocardiaceae</taxon>
        <taxon>Kutzneria</taxon>
    </lineage>
</organism>
<feature type="DNA-binding region" description="H-T-H motif" evidence="5">
    <location>
        <begin position="28"/>
        <end position="47"/>
    </location>
</feature>
<dbReference type="EMBL" id="JACJID010000008">
    <property type="protein sequence ID" value="MBA8931124.1"/>
    <property type="molecule type" value="Genomic_DNA"/>
</dbReference>
<protein>
    <submittedName>
        <fullName evidence="7">AcrR family transcriptional regulator</fullName>
    </submittedName>
</protein>
<comment type="caution">
    <text evidence="7">The sequence shown here is derived from an EMBL/GenBank/DDBJ whole genome shotgun (WGS) entry which is preliminary data.</text>
</comment>
<dbReference type="InterPro" id="IPR001647">
    <property type="entry name" value="HTH_TetR"/>
</dbReference>
<dbReference type="RefSeq" id="WP_025354146.1">
    <property type="nucleotide sequence ID" value="NZ_BAAABQ010000097.1"/>
</dbReference>
<feature type="domain" description="HTH tetR-type" evidence="6">
    <location>
        <begin position="5"/>
        <end position="65"/>
    </location>
</feature>
<keyword evidence="8" id="KW-1185">Reference proteome</keyword>
<proteinExistence type="predicted"/>
<dbReference type="Proteomes" id="UP000517916">
    <property type="component" value="Unassembled WGS sequence"/>
</dbReference>
<evidence type="ECO:0000313" key="7">
    <source>
        <dbReference type="EMBL" id="MBA8931124.1"/>
    </source>
</evidence>
<dbReference type="InterPro" id="IPR036271">
    <property type="entry name" value="Tet_transcr_reg_TetR-rel_C_sf"/>
</dbReference>
<dbReference type="Pfam" id="PF13977">
    <property type="entry name" value="TetR_C_6"/>
    <property type="match status" value="1"/>
</dbReference>
<keyword evidence="3 5" id="KW-0238">DNA-binding</keyword>
<dbReference type="PANTHER" id="PTHR30055">
    <property type="entry name" value="HTH-TYPE TRANSCRIPTIONAL REGULATOR RUTR"/>
    <property type="match status" value="1"/>
</dbReference>